<evidence type="ECO:0000256" key="4">
    <source>
        <dbReference type="ARBA" id="ARBA00023136"/>
    </source>
</evidence>
<evidence type="ECO:0000256" key="2">
    <source>
        <dbReference type="ARBA" id="ARBA00022692"/>
    </source>
</evidence>
<proteinExistence type="inferred from homology"/>
<feature type="transmembrane region" description="Helical" evidence="5">
    <location>
        <begin position="648"/>
        <end position="673"/>
    </location>
</feature>
<dbReference type="GO" id="GO:0004888">
    <property type="term" value="F:transmembrane signaling receptor activity"/>
    <property type="evidence" value="ECO:0007669"/>
    <property type="project" value="InterPro"/>
</dbReference>
<accession>A0A0K0FIB3</accession>
<keyword evidence="4 5" id="KW-0472">Membrane</keyword>
<keyword evidence="5" id="KW-0407">Ion channel</keyword>
<feature type="transmembrane region" description="Helical" evidence="5">
    <location>
        <begin position="314"/>
        <end position="332"/>
    </location>
</feature>
<dbReference type="AlphaFoldDB" id="A0A0K0FIB3"/>
<reference evidence="9" key="2">
    <citation type="submission" date="2015-08" db="UniProtKB">
        <authorList>
            <consortium name="WormBaseParasite"/>
        </authorList>
    </citation>
    <scope>IDENTIFICATION</scope>
</reference>
<dbReference type="FunFam" id="1.20.58.390:FF:000049">
    <property type="entry name" value="AcetylCholine Receptor"/>
    <property type="match status" value="1"/>
</dbReference>
<feature type="signal peptide" evidence="5">
    <location>
        <begin position="1"/>
        <end position="19"/>
    </location>
</feature>
<dbReference type="InterPro" id="IPR038050">
    <property type="entry name" value="Neuro_actylchol_rec"/>
</dbReference>
<evidence type="ECO:0000313" key="9">
    <source>
        <dbReference type="WBParaSite" id="SVE_0863200.1"/>
    </source>
</evidence>
<dbReference type="WBParaSite" id="SVE_0863200.1">
    <property type="protein sequence ID" value="SVE_0863200.1"/>
    <property type="gene ID" value="SVE_0863200"/>
</dbReference>
<keyword evidence="5" id="KW-0813">Transport</keyword>
<comment type="subcellular location">
    <subcellularLocation>
        <location evidence="1">Membrane</location>
        <topology evidence="1">Multi-pass membrane protein</topology>
    </subcellularLocation>
</comment>
<evidence type="ECO:0000256" key="5">
    <source>
        <dbReference type="RuleBase" id="RU000687"/>
    </source>
</evidence>
<keyword evidence="8" id="KW-1185">Reference proteome</keyword>
<dbReference type="SUPFAM" id="SSF63712">
    <property type="entry name" value="Nicotinic receptor ligand binding domain-like"/>
    <property type="match status" value="1"/>
</dbReference>
<dbReference type="CDD" id="cd19051">
    <property type="entry name" value="LGIC_TM_cation"/>
    <property type="match status" value="1"/>
</dbReference>
<dbReference type="InterPro" id="IPR036719">
    <property type="entry name" value="Neuro-gated_channel_TM_sf"/>
</dbReference>
<reference evidence="8" key="1">
    <citation type="submission" date="2014-07" db="EMBL/GenBank/DDBJ databases">
        <authorList>
            <person name="Martin A.A"/>
            <person name="De Silva N."/>
        </authorList>
    </citation>
    <scope>NUCLEOTIDE SEQUENCE</scope>
</reference>
<keyword evidence="3 5" id="KW-1133">Transmembrane helix</keyword>
<dbReference type="InterPro" id="IPR006029">
    <property type="entry name" value="Neurotrans-gated_channel_TM"/>
</dbReference>
<dbReference type="PROSITE" id="PS00236">
    <property type="entry name" value="NEUROTR_ION_CHANNEL"/>
    <property type="match status" value="1"/>
</dbReference>
<feature type="transmembrane region" description="Helical" evidence="5">
    <location>
        <begin position="279"/>
        <end position="302"/>
    </location>
</feature>
<dbReference type="InterPro" id="IPR018000">
    <property type="entry name" value="Neurotransmitter_ion_chnl_CS"/>
</dbReference>
<keyword evidence="5" id="KW-0732">Signal</keyword>
<dbReference type="InterPro" id="IPR006202">
    <property type="entry name" value="Neur_chan_lig-bd"/>
</dbReference>
<dbReference type="Gene3D" id="1.20.58.390">
    <property type="entry name" value="Neurotransmitter-gated ion-channel transmembrane domain"/>
    <property type="match status" value="1"/>
</dbReference>
<keyword evidence="2 5" id="KW-0812">Transmembrane</keyword>
<dbReference type="PRINTS" id="PR00252">
    <property type="entry name" value="NRIONCHANNEL"/>
</dbReference>
<dbReference type="Proteomes" id="UP000035680">
    <property type="component" value="Unassembled WGS sequence"/>
</dbReference>
<feature type="transmembrane region" description="Helical" evidence="5">
    <location>
        <begin position="344"/>
        <end position="368"/>
    </location>
</feature>
<protein>
    <submittedName>
        <fullName evidence="9">Neur_chan_LBD domain-containing protein</fullName>
    </submittedName>
</protein>
<dbReference type="InterPro" id="IPR006201">
    <property type="entry name" value="Neur_channel"/>
</dbReference>
<feature type="chain" id="PRO_5022253291" evidence="5">
    <location>
        <begin position="20"/>
        <end position="686"/>
    </location>
</feature>
<dbReference type="SUPFAM" id="SSF90112">
    <property type="entry name" value="Neurotransmitter-gated ion-channel transmembrane pore"/>
    <property type="match status" value="1"/>
</dbReference>
<dbReference type="GO" id="GO:0016020">
    <property type="term" value="C:membrane"/>
    <property type="evidence" value="ECO:0007669"/>
    <property type="project" value="UniProtKB-SubCell"/>
</dbReference>
<evidence type="ECO:0000256" key="1">
    <source>
        <dbReference type="ARBA" id="ARBA00004141"/>
    </source>
</evidence>
<dbReference type="Pfam" id="PF02932">
    <property type="entry name" value="Neur_chan_memb"/>
    <property type="match status" value="1"/>
</dbReference>
<feature type="domain" description="Neurotransmitter-gated ion-channel transmembrane" evidence="7">
    <location>
        <begin position="286"/>
        <end position="443"/>
    </location>
</feature>
<dbReference type="Gene3D" id="2.70.170.10">
    <property type="entry name" value="Neurotransmitter-gated ion-channel ligand-binding domain"/>
    <property type="match status" value="1"/>
</dbReference>
<evidence type="ECO:0000256" key="3">
    <source>
        <dbReference type="ARBA" id="ARBA00022989"/>
    </source>
</evidence>
<dbReference type="PANTHER" id="PTHR18945">
    <property type="entry name" value="NEUROTRANSMITTER GATED ION CHANNEL"/>
    <property type="match status" value="1"/>
</dbReference>
<dbReference type="Pfam" id="PF02931">
    <property type="entry name" value="Neur_chan_LBD"/>
    <property type="match status" value="1"/>
</dbReference>
<sequence>MKLTTFYIILLFSTQQTLILPQTIEDNEVGKFNLSVNDGLYLSYQKIPYYTLEENSGISSFYKLENYLLNNYNPNIIPQRNRNNSVNVSFTINLYQIIEINELQQYIKINCWVVEKWEDPMLYWNPGDFEGIDEIILPEHNVWKPDTTLYNSLVMEDSASKRLQHVKLNTNNITKTTTVEMLYPAIYKSSCIIDLRYFPFDYTKCQLTFGSWIFDNKAIDYFHGSNISNSQAIGTKHCLPNEGFDILSTSVERKVMKYACCVNNYTLLEYTLYIQRKPLYYIVNLVAPTGIITLIAIIGFFSSSTLNDVREEKISLGITTLLSMTFIILAVSDKMPSTSAFIPLIGWFYNSMILLISLGTIAASYVIYVQKKGIIGKRPDGKVMKIFVILGKILWLEIPLLMKQAYAEKARLDKLKKANQKKMSVWQKWQSLSKDVKKMKKSSSMLNSSNVVENTNIFPSLLNNQTPKTGARINQFYNRMQVHNKQLKYYYRKKSEPVFNNLPLNLLIEDQPTSTSNKTSQSKDSTNNNTACTCFCNENAISVYEGTCYCNNNASKSVLDEDTTFDFKSSIVTDDVSVGNQSASEFDSFSIGNRERSKLNLLGCLENDDSLYKYISNDGGKDSPGVLRLSRNLAELEYDWLAAVVERFFLLVFFLLFIMLGVGINCIGLYHWIDTREQLLKDPNFS</sequence>
<dbReference type="FunFam" id="2.70.170.10:FF:000028">
    <property type="entry name" value="AcetylCholine Receptor"/>
    <property type="match status" value="1"/>
</dbReference>
<feature type="domain" description="Neurotransmitter-gated ion-channel ligand-binding" evidence="6">
    <location>
        <begin position="64"/>
        <end position="278"/>
    </location>
</feature>
<comment type="similarity">
    <text evidence="5">Belongs to the ligand-gated ion channel (TC 1.A.9) family.</text>
</comment>
<evidence type="ECO:0000259" key="7">
    <source>
        <dbReference type="Pfam" id="PF02932"/>
    </source>
</evidence>
<evidence type="ECO:0000259" key="6">
    <source>
        <dbReference type="Pfam" id="PF02931"/>
    </source>
</evidence>
<name>A0A0K0FIB3_STRVS</name>
<dbReference type="STRING" id="75913.A0A0K0FIB3"/>
<dbReference type="GO" id="GO:0005230">
    <property type="term" value="F:extracellular ligand-gated monoatomic ion channel activity"/>
    <property type="evidence" value="ECO:0007669"/>
    <property type="project" value="InterPro"/>
</dbReference>
<dbReference type="InterPro" id="IPR036734">
    <property type="entry name" value="Neur_chan_lig-bd_sf"/>
</dbReference>
<keyword evidence="5" id="KW-0406">Ion transport</keyword>
<evidence type="ECO:0000313" key="8">
    <source>
        <dbReference type="Proteomes" id="UP000035680"/>
    </source>
</evidence>
<organism evidence="8 9">
    <name type="scientific">Strongyloides venezuelensis</name>
    <name type="common">Threadworm</name>
    <dbReference type="NCBI Taxonomy" id="75913"/>
    <lineage>
        <taxon>Eukaryota</taxon>
        <taxon>Metazoa</taxon>
        <taxon>Ecdysozoa</taxon>
        <taxon>Nematoda</taxon>
        <taxon>Chromadorea</taxon>
        <taxon>Rhabditida</taxon>
        <taxon>Tylenchina</taxon>
        <taxon>Panagrolaimomorpha</taxon>
        <taxon>Strongyloidoidea</taxon>
        <taxon>Strongyloididae</taxon>
        <taxon>Strongyloides</taxon>
    </lineage>
</organism>